<protein>
    <submittedName>
        <fullName evidence="2">Uncharacterized protein</fullName>
    </submittedName>
</protein>
<organism evidence="2 3">
    <name type="scientific">Halonotius pteroides</name>
    <dbReference type="NCBI Taxonomy" id="268735"/>
    <lineage>
        <taxon>Archaea</taxon>
        <taxon>Methanobacteriati</taxon>
        <taxon>Methanobacteriota</taxon>
        <taxon>Stenosarchaea group</taxon>
        <taxon>Halobacteria</taxon>
        <taxon>Halobacteriales</taxon>
        <taxon>Haloferacaceae</taxon>
        <taxon>Halonotius</taxon>
    </lineage>
</organism>
<reference evidence="2 3" key="1">
    <citation type="submission" date="2018-06" db="EMBL/GenBank/DDBJ databases">
        <title>Halonotius sp. F13-13 a new haloarchaeeon isolated from a solar saltern from Isla Cristina, Huelva, Spain.</title>
        <authorList>
            <person name="Duran-Viseras A."/>
            <person name="Sanchez-Porro C."/>
            <person name="Ventosa A."/>
        </authorList>
    </citation>
    <scope>NUCLEOTIDE SEQUENCE [LARGE SCALE GENOMIC DNA]</scope>
    <source>
        <strain evidence="2 3">CECT 7525</strain>
    </source>
</reference>
<dbReference type="AlphaFoldDB" id="A0A3A6Q5B7"/>
<accession>A0A3A6Q5B7</accession>
<name>A0A3A6Q5B7_9EURY</name>
<keyword evidence="3" id="KW-1185">Reference proteome</keyword>
<evidence type="ECO:0000256" key="1">
    <source>
        <dbReference type="SAM" id="MobiDB-lite"/>
    </source>
</evidence>
<feature type="region of interest" description="Disordered" evidence="1">
    <location>
        <begin position="35"/>
        <end position="69"/>
    </location>
</feature>
<feature type="compositionally biased region" description="Basic and acidic residues" evidence="1">
    <location>
        <begin position="43"/>
        <end position="57"/>
    </location>
</feature>
<sequence>MMTDYDFPVWFWDPETTDKDRNDWMTRERCRRQAMRQQTAYRRRMEQSAERRARRDAANPATVAVEEYR</sequence>
<evidence type="ECO:0000313" key="2">
    <source>
        <dbReference type="EMBL" id="RJX49671.1"/>
    </source>
</evidence>
<gene>
    <name evidence="2" type="ORF">DP106_07980</name>
</gene>
<dbReference type="EMBL" id="QMDW01000009">
    <property type="protein sequence ID" value="RJX49671.1"/>
    <property type="molecule type" value="Genomic_DNA"/>
</dbReference>
<comment type="caution">
    <text evidence="2">The sequence shown here is derived from an EMBL/GenBank/DDBJ whole genome shotgun (WGS) entry which is preliminary data.</text>
</comment>
<dbReference type="Proteomes" id="UP000281564">
    <property type="component" value="Unassembled WGS sequence"/>
</dbReference>
<proteinExistence type="predicted"/>
<evidence type="ECO:0000313" key="3">
    <source>
        <dbReference type="Proteomes" id="UP000281564"/>
    </source>
</evidence>